<reference evidence="1 2" key="1">
    <citation type="journal article" date="2023" name="J. Hered.">
        <title>Chromosome-level genome of the wood stork (Mycteria americana) provides insight into avian chromosome evolution.</title>
        <authorList>
            <person name="Flamio R. Jr."/>
            <person name="Ramstad K.M."/>
        </authorList>
    </citation>
    <scope>NUCLEOTIDE SEQUENCE [LARGE SCALE GENOMIC DNA]</scope>
    <source>
        <strain evidence="1">JAX WOST 10</strain>
    </source>
</reference>
<dbReference type="EMBL" id="JAUNZN010000003">
    <property type="protein sequence ID" value="KAK4823333.1"/>
    <property type="molecule type" value="Genomic_DNA"/>
</dbReference>
<dbReference type="AlphaFoldDB" id="A0AAN7N7U4"/>
<keyword evidence="2" id="KW-1185">Reference proteome</keyword>
<accession>A0AAN7N7U4</accession>
<sequence length="168" mass="19925">MYYNRSGVSQSWILELRAGAERFKKPPYWLLDLGVLVDTKLNKESCQQVEGSDPLPLLVRPHMEYCVQFWAPQYKRDMDLLEGVQWRAMKMMKGLEHLSYEDRLRELGLFSLGKRRLREDLNVYKYLKAEWKEDGARLLSLGTTERTRGNGHKLEHRRCCLNIKKHLL</sequence>
<gene>
    <name evidence="1" type="ORF">QYF61_000935</name>
</gene>
<dbReference type="Proteomes" id="UP001333110">
    <property type="component" value="Unassembled WGS sequence"/>
</dbReference>
<organism evidence="1 2">
    <name type="scientific">Mycteria americana</name>
    <name type="common">Wood stork</name>
    <dbReference type="NCBI Taxonomy" id="33587"/>
    <lineage>
        <taxon>Eukaryota</taxon>
        <taxon>Metazoa</taxon>
        <taxon>Chordata</taxon>
        <taxon>Craniata</taxon>
        <taxon>Vertebrata</taxon>
        <taxon>Euteleostomi</taxon>
        <taxon>Archelosauria</taxon>
        <taxon>Archosauria</taxon>
        <taxon>Dinosauria</taxon>
        <taxon>Saurischia</taxon>
        <taxon>Theropoda</taxon>
        <taxon>Coelurosauria</taxon>
        <taxon>Aves</taxon>
        <taxon>Neognathae</taxon>
        <taxon>Neoaves</taxon>
        <taxon>Aequornithes</taxon>
        <taxon>Ciconiiformes</taxon>
        <taxon>Ciconiidae</taxon>
        <taxon>Mycteria</taxon>
    </lineage>
</organism>
<proteinExistence type="predicted"/>
<evidence type="ECO:0000313" key="2">
    <source>
        <dbReference type="Proteomes" id="UP001333110"/>
    </source>
</evidence>
<evidence type="ECO:0000313" key="1">
    <source>
        <dbReference type="EMBL" id="KAK4823333.1"/>
    </source>
</evidence>
<feature type="non-terminal residue" evidence="1">
    <location>
        <position position="168"/>
    </location>
</feature>
<comment type="caution">
    <text evidence="1">The sequence shown here is derived from an EMBL/GenBank/DDBJ whole genome shotgun (WGS) entry which is preliminary data.</text>
</comment>
<name>A0AAN7N7U4_MYCAM</name>
<protein>
    <submittedName>
        <fullName evidence="1">Uncharacterized protein</fullName>
    </submittedName>
</protein>